<dbReference type="Gene3D" id="3.40.50.11660">
    <property type="entry name" value="Glycosyl transferase family 10, C-terminal domain"/>
    <property type="match status" value="1"/>
</dbReference>
<evidence type="ECO:0000256" key="2">
    <source>
        <dbReference type="ARBA" id="ARBA00004922"/>
    </source>
</evidence>
<comment type="catalytic activity">
    <reaction evidence="13">
        <text>a beta-D-galactosyl-(1-&gt;4)-N-acetyl-beta-D-glucosaminyl derivative + GDP-beta-L-fucose = a beta-D-galactosyl-(1-&gt;4)-[alpha-L-fucosyl-(1-&gt;3)]-N-acetyl-beta-D-glucosaminyl derivative + GDP + H(+)</text>
        <dbReference type="Rhea" id="RHEA:14257"/>
        <dbReference type="ChEBI" id="CHEBI:15378"/>
        <dbReference type="ChEBI" id="CHEBI:57273"/>
        <dbReference type="ChEBI" id="CHEBI:58189"/>
        <dbReference type="ChEBI" id="CHEBI:133507"/>
        <dbReference type="ChEBI" id="CHEBI:137941"/>
        <dbReference type="EC" id="2.4.1.152"/>
    </reaction>
    <physiologicalReaction direction="left-to-right" evidence="13">
        <dbReference type="Rhea" id="RHEA:14258"/>
    </physiologicalReaction>
</comment>
<evidence type="ECO:0000256" key="8">
    <source>
        <dbReference type="ARBA" id="ARBA00022989"/>
    </source>
</evidence>
<comment type="subcellular location">
    <subcellularLocation>
        <location evidence="1 19">Golgi apparatus</location>
        <location evidence="1 19">Golgi stack membrane</location>
        <topology evidence="1 19">Single-pass type II membrane protein</topology>
    </subcellularLocation>
</comment>
<comment type="catalytic activity">
    <reaction evidence="16">
        <text>an alpha-Neu5Ac-(2-&gt;3)-beta-D-Gal-(1-&gt;3)-D-GlcNAc derivative + GDP-beta-L-fucose = an alpha-Neu5Ac-(2-&gt;3)-beta-D-Gal-(1-&gt;3)-[alpha-L-Fuc-(1-&gt;4)]-beta-D-GlcNAc derivative + GDP + H(+)</text>
        <dbReference type="Rhea" id="RHEA:62904"/>
        <dbReference type="ChEBI" id="CHEBI:15378"/>
        <dbReference type="ChEBI" id="CHEBI:57273"/>
        <dbReference type="ChEBI" id="CHEBI:58189"/>
        <dbReference type="ChEBI" id="CHEBI:146021"/>
        <dbReference type="ChEBI" id="CHEBI:146022"/>
    </reaction>
    <physiologicalReaction direction="left-to-right" evidence="16">
        <dbReference type="Rhea" id="RHEA:62905"/>
    </physiologicalReaction>
</comment>
<evidence type="ECO:0000256" key="18">
    <source>
        <dbReference type="ARBA" id="ARBA00036928"/>
    </source>
</evidence>
<evidence type="ECO:0000256" key="14">
    <source>
        <dbReference type="ARBA" id="ARBA00036052"/>
    </source>
</evidence>
<evidence type="ECO:0000313" key="23">
    <source>
        <dbReference type="Proteomes" id="UP001295444"/>
    </source>
</evidence>
<keyword evidence="4 19" id="KW-0328">Glycosyltransferase</keyword>
<dbReference type="GO" id="GO:0006629">
    <property type="term" value="P:lipid metabolic process"/>
    <property type="evidence" value="ECO:0007669"/>
    <property type="project" value="UniProtKB-KW"/>
</dbReference>
<dbReference type="PANTHER" id="PTHR11929:SF11">
    <property type="entry name" value="4-GALACTOSYL-N-ACETYLGLUCOSAMINIDE 3-ALPHA-L-FUCOSYLTRANSFERASE FUT5"/>
    <property type="match status" value="1"/>
</dbReference>
<evidence type="ECO:0000259" key="21">
    <source>
        <dbReference type="Pfam" id="PF17039"/>
    </source>
</evidence>
<evidence type="ECO:0000256" key="11">
    <source>
        <dbReference type="ARBA" id="ARBA00023136"/>
    </source>
</evidence>
<keyword evidence="6 19" id="KW-0812">Transmembrane</keyword>
<dbReference type="SUPFAM" id="SSF53756">
    <property type="entry name" value="UDP-Glycosyltransferase/glycogen phosphorylase"/>
    <property type="match status" value="1"/>
</dbReference>
<keyword evidence="10" id="KW-0443">Lipid metabolism</keyword>
<sequence length="349" mass="41541">MMAFSGQKLSRKNIALVIFIQICLAVLLVTVYQMSNTQKEWISNQLDKTQFEHAKVILLWTFPFGQKFQLNKCPPHFDPSGCFFTDNRELYSIANAVIFHHKDVSRTKRQLPQSPRPIYQYWIWFNMESPSHTRNLHFMENKFNLTMSYRADSDIFTPYGYLENKKSDQNFTIPTKTNLVAWIVSNWYPTSKRIQYYKELKHYVTIDIYGKHHLPLSSDIQVDTLSKYKFYLSFENSAHEDYITEKLWYNALTSGTVPIVMGPSRKNYERFIPSHSFIHVDDFPSAQELAAYLLELDKDDEKYQQYFNWRAMYQSSGQFDWEHIYCKVCKALEAAPVYRTRPSIEKWFR</sequence>
<dbReference type="InterPro" id="IPR001503">
    <property type="entry name" value="Glyco_trans_10"/>
</dbReference>
<evidence type="ECO:0000256" key="15">
    <source>
        <dbReference type="ARBA" id="ARBA00036273"/>
    </source>
</evidence>
<organism evidence="22 23">
    <name type="scientific">Pelobates cultripes</name>
    <name type="common">Western spadefoot toad</name>
    <dbReference type="NCBI Taxonomy" id="61616"/>
    <lineage>
        <taxon>Eukaryota</taxon>
        <taxon>Metazoa</taxon>
        <taxon>Chordata</taxon>
        <taxon>Craniata</taxon>
        <taxon>Vertebrata</taxon>
        <taxon>Euteleostomi</taxon>
        <taxon>Amphibia</taxon>
        <taxon>Batrachia</taxon>
        <taxon>Anura</taxon>
        <taxon>Pelobatoidea</taxon>
        <taxon>Pelobatidae</taxon>
        <taxon>Pelobates</taxon>
    </lineage>
</organism>
<evidence type="ECO:0000256" key="12">
    <source>
        <dbReference type="ARBA" id="ARBA00023180"/>
    </source>
</evidence>
<evidence type="ECO:0000256" key="4">
    <source>
        <dbReference type="ARBA" id="ARBA00022676"/>
    </source>
</evidence>
<dbReference type="AlphaFoldDB" id="A0AAD1THU8"/>
<feature type="domain" description="Fucosyltransferase N-terminal" evidence="21">
    <location>
        <begin position="53"/>
        <end position="160"/>
    </location>
</feature>
<protein>
    <recommendedName>
        <fullName evidence="19">Fucosyltransferase</fullName>
        <ecNumber evidence="19">2.4.1.-</ecNumber>
    </recommendedName>
</protein>
<dbReference type="InterPro" id="IPR055270">
    <property type="entry name" value="Glyco_tran_10_C"/>
</dbReference>
<dbReference type="InterPro" id="IPR031481">
    <property type="entry name" value="Glyco_tran_10_N"/>
</dbReference>
<comment type="pathway">
    <text evidence="2">Protein modification; protein glycosylation.</text>
</comment>
<dbReference type="Pfam" id="PF17039">
    <property type="entry name" value="Glyco_tran_10_N"/>
    <property type="match status" value="1"/>
</dbReference>
<comment type="catalytic activity">
    <reaction evidence="14">
        <text>an alpha-Neu5Ac-(2-&gt;3)-beta-D-Gal-(1-&gt;4)-beta-D-GlcNAc-(1-&gt;3)-beta-D-Gal-(1-&gt;4)-[alpha-L-Fuc-(1-&gt;3)]-beta-D-GlcNAc derivative + GDP-beta-L-fucose = an alpha-Neu5Ac-(2-&gt;3)-beta-D-Gal-(1-&gt;4)-[alpha-L-Fuc-(1-&gt;3)]-beta-D-GlcNAc-(1-&gt;3)-beta-D-Gal-(1-&gt;4)-[alpha-L-Fuc-(1-&gt;3)]-beta-D-GlcNAc derivative + GDP + H(+)</text>
        <dbReference type="Rhea" id="RHEA:52864"/>
        <dbReference type="ChEBI" id="CHEBI:15378"/>
        <dbReference type="ChEBI" id="CHEBI:57273"/>
        <dbReference type="ChEBI" id="CHEBI:58189"/>
        <dbReference type="ChEBI" id="CHEBI:145342"/>
        <dbReference type="ChEBI" id="CHEBI:145343"/>
    </reaction>
    <physiologicalReaction direction="left-to-right" evidence="14">
        <dbReference type="Rhea" id="RHEA:52865"/>
    </physiologicalReaction>
</comment>
<evidence type="ECO:0000256" key="13">
    <source>
        <dbReference type="ARBA" id="ARBA00029329"/>
    </source>
</evidence>
<evidence type="ECO:0000256" key="16">
    <source>
        <dbReference type="ARBA" id="ARBA00036468"/>
    </source>
</evidence>
<keyword evidence="9 19" id="KW-0333">Golgi apparatus</keyword>
<keyword evidence="5 19" id="KW-0808">Transferase</keyword>
<accession>A0AAD1THU8</accession>
<evidence type="ECO:0000256" key="19">
    <source>
        <dbReference type="RuleBase" id="RU003832"/>
    </source>
</evidence>
<dbReference type="EMBL" id="OW240923">
    <property type="protein sequence ID" value="CAH2325316.1"/>
    <property type="molecule type" value="Genomic_DNA"/>
</dbReference>
<evidence type="ECO:0000256" key="5">
    <source>
        <dbReference type="ARBA" id="ARBA00022679"/>
    </source>
</evidence>
<keyword evidence="12" id="KW-0325">Glycoprotein</keyword>
<keyword evidence="11" id="KW-0472">Membrane</keyword>
<evidence type="ECO:0000256" key="10">
    <source>
        <dbReference type="ARBA" id="ARBA00023098"/>
    </source>
</evidence>
<evidence type="ECO:0000256" key="7">
    <source>
        <dbReference type="ARBA" id="ARBA00022968"/>
    </source>
</evidence>
<evidence type="ECO:0000256" key="17">
    <source>
        <dbReference type="ARBA" id="ARBA00036481"/>
    </source>
</evidence>
<comment type="similarity">
    <text evidence="3 19">Belongs to the glycosyltransferase 10 family.</text>
</comment>
<dbReference type="InterPro" id="IPR038577">
    <property type="entry name" value="GT10-like_C_sf"/>
</dbReference>
<evidence type="ECO:0000256" key="1">
    <source>
        <dbReference type="ARBA" id="ARBA00004447"/>
    </source>
</evidence>
<gene>
    <name evidence="22" type="ORF">PECUL_23A045916</name>
</gene>
<keyword evidence="7" id="KW-0735">Signal-anchor</keyword>
<keyword evidence="8" id="KW-1133">Transmembrane helix</keyword>
<comment type="catalytic activity">
    <reaction evidence="18">
        <text>beta-D-galactosyl-(1-&gt;4)-N-acetyl-D-glucosamine + GDP-beta-L-fucose = beta-D-galactosyl-(1-&gt;4)-[alpha-L-fucosyl-(1-&gt;3)]-N-acetyl-D-glucosamine + GDP + H(+)</text>
        <dbReference type="Rhea" id="RHEA:62824"/>
        <dbReference type="ChEBI" id="CHEBI:15378"/>
        <dbReference type="ChEBI" id="CHEBI:57273"/>
        <dbReference type="ChEBI" id="CHEBI:58189"/>
        <dbReference type="ChEBI" id="CHEBI:60152"/>
        <dbReference type="ChEBI" id="CHEBI:62287"/>
    </reaction>
    <physiologicalReaction direction="left-to-right" evidence="18">
        <dbReference type="Rhea" id="RHEA:62825"/>
    </physiologicalReaction>
</comment>
<keyword evidence="23" id="KW-1185">Reference proteome</keyword>
<reference evidence="22" key="1">
    <citation type="submission" date="2022-03" db="EMBL/GenBank/DDBJ databases">
        <authorList>
            <person name="Alioto T."/>
            <person name="Alioto T."/>
            <person name="Gomez Garrido J."/>
        </authorList>
    </citation>
    <scope>NUCLEOTIDE SEQUENCE</scope>
</reference>
<dbReference type="PANTHER" id="PTHR11929">
    <property type="entry name" value="ALPHA- 1,3 -FUCOSYLTRANSFERASE"/>
    <property type="match status" value="1"/>
</dbReference>
<comment type="catalytic activity">
    <reaction evidence="15">
        <text>a beta-D-galactosyl-(1-&gt;3)-N-acetyl-beta-D-glucosaminyl derivative + GDP-beta-L-fucose = a beta-D-galactosyl-(1-&gt;3)-[alpha-L-fucosyl-(1-&gt;4)]-N-acetyl-beta-D-glucosaminyl derivative + GDP + H(+)</text>
        <dbReference type="Rhea" id="RHEA:23628"/>
        <dbReference type="ChEBI" id="CHEBI:15378"/>
        <dbReference type="ChEBI" id="CHEBI:57273"/>
        <dbReference type="ChEBI" id="CHEBI:58189"/>
        <dbReference type="ChEBI" id="CHEBI:133506"/>
        <dbReference type="ChEBI" id="CHEBI:140304"/>
        <dbReference type="EC" id="2.4.1.65"/>
    </reaction>
    <physiologicalReaction direction="left-to-right" evidence="15">
        <dbReference type="Rhea" id="RHEA:23629"/>
    </physiologicalReaction>
</comment>
<comment type="catalytic activity">
    <reaction evidence="17">
        <text>an N-acetyl-alpha-neuraminyl-(2-&gt;3)-beta-D-galactosyl-(1-&gt;4)-N-acetyl-beta-D-glucosaminyl derivative + GDP-beta-L-fucose = an alpha-Neu5Ac-(2-&gt;3)-beta-D-Gal-(1-&gt;4)-[alpha-L-Fuc-(1-&gt;3)]-beta-D-GlcNAc derivative + GDP + H(+)</text>
        <dbReference type="Rhea" id="RHEA:56076"/>
        <dbReference type="ChEBI" id="CHEBI:15378"/>
        <dbReference type="ChEBI" id="CHEBI:57273"/>
        <dbReference type="ChEBI" id="CHEBI:58189"/>
        <dbReference type="ChEBI" id="CHEBI:136545"/>
        <dbReference type="ChEBI" id="CHEBI:139509"/>
    </reaction>
    <physiologicalReaction direction="left-to-right" evidence="17">
        <dbReference type="Rhea" id="RHEA:56077"/>
    </physiologicalReaction>
</comment>
<dbReference type="GO" id="GO:0032580">
    <property type="term" value="C:Golgi cisterna membrane"/>
    <property type="evidence" value="ECO:0007669"/>
    <property type="project" value="UniProtKB-SubCell"/>
</dbReference>
<dbReference type="Pfam" id="PF00852">
    <property type="entry name" value="Glyco_transf_10"/>
    <property type="match status" value="1"/>
</dbReference>
<dbReference type="FunFam" id="3.40.50.11660:FF:000001">
    <property type="entry name" value="alpha-(1,3)-fucosyltransferase 9"/>
    <property type="match status" value="1"/>
</dbReference>
<evidence type="ECO:0000259" key="20">
    <source>
        <dbReference type="Pfam" id="PF00852"/>
    </source>
</evidence>
<dbReference type="GO" id="GO:0017060">
    <property type="term" value="F:3-galactosyl-N-acetylglucosaminide 4-alpha-L-fucosyltransferase activity"/>
    <property type="evidence" value="ECO:0007669"/>
    <property type="project" value="UniProtKB-EC"/>
</dbReference>
<name>A0AAD1THU8_PELCU</name>
<dbReference type="Proteomes" id="UP001295444">
    <property type="component" value="Chromosome 12"/>
</dbReference>
<dbReference type="EC" id="2.4.1.-" evidence="19"/>
<evidence type="ECO:0000256" key="3">
    <source>
        <dbReference type="ARBA" id="ARBA00008919"/>
    </source>
</evidence>
<evidence type="ECO:0000313" key="22">
    <source>
        <dbReference type="EMBL" id="CAH2325316.1"/>
    </source>
</evidence>
<feature type="domain" description="Fucosyltransferase C-terminal" evidence="20">
    <location>
        <begin position="174"/>
        <end position="347"/>
    </location>
</feature>
<evidence type="ECO:0000256" key="9">
    <source>
        <dbReference type="ARBA" id="ARBA00023034"/>
    </source>
</evidence>
<evidence type="ECO:0000256" key="6">
    <source>
        <dbReference type="ARBA" id="ARBA00022692"/>
    </source>
</evidence>
<dbReference type="GO" id="GO:0017083">
    <property type="term" value="F:4-galactosyl-N-acetylglucosaminide 3-alpha-L-fucosyltransferase activity"/>
    <property type="evidence" value="ECO:0007669"/>
    <property type="project" value="UniProtKB-EC"/>
</dbReference>
<proteinExistence type="inferred from homology"/>